<comment type="caution">
    <text evidence="2">The sequence shown here is derived from an EMBL/GenBank/DDBJ whole genome shotgun (WGS) entry which is preliminary data.</text>
</comment>
<dbReference type="EMBL" id="CAIO01000163">
    <property type="protein sequence ID" value="CCI23695.1"/>
    <property type="molecule type" value="Genomic_DNA"/>
</dbReference>
<accession>I4HNS1</accession>
<dbReference type="HOGENOM" id="CLU_1516213_0_0_3"/>
<proteinExistence type="predicted"/>
<keyword evidence="1" id="KW-0812">Transmembrane</keyword>
<evidence type="ECO:0000313" key="2">
    <source>
        <dbReference type="EMBL" id="CCI23695.1"/>
    </source>
</evidence>
<dbReference type="AlphaFoldDB" id="I4HNS1"/>
<protein>
    <submittedName>
        <fullName evidence="2">Uncharacterized protein</fullName>
    </submittedName>
</protein>
<dbReference type="Proteomes" id="UP000004775">
    <property type="component" value="Unassembled WGS sequence"/>
</dbReference>
<dbReference type="SUPFAM" id="SSF57997">
    <property type="entry name" value="Tropomyosin"/>
    <property type="match status" value="1"/>
</dbReference>
<organism evidence="2 3">
    <name type="scientific">Microcystis aeruginosa PCC 9809</name>
    <dbReference type="NCBI Taxonomy" id="1160285"/>
    <lineage>
        <taxon>Bacteria</taxon>
        <taxon>Bacillati</taxon>
        <taxon>Cyanobacteriota</taxon>
        <taxon>Cyanophyceae</taxon>
        <taxon>Oscillatoriophycideae</taxon>
        <taxon>Chroococcales</taxon>
        <taxon>Microcystaceae</taxon>
        <taxon>Microcystis</taxon>
    </lineage>
</organism>
<name>I4HNS1_MICAE</name>
<gene>
    <name evidence="2" type="ORF">MICAH_2450006</name>
</gene>
<dbReference type="Gene3D" id="1.20.5.340">
    <property type="match status" value="1"/>
</dbReference>
<sequence>MTTTTTTDNDLKRLEDLILNGQKIIEHRFNEIDNRLTTMETRLTTMETRLTTMETRLTTMETRLIEVDNRLKVIENGQAEMKADVKTVQKDTTDLKIELTEVKGDIKTLDSKFDDMNKRLEKVEGTQKNQIWTLITVLSGSLLAVGFRSFFIDNNP</sequence>
<evidence type="ECO:0000256" key="1">
    <source>
        <dbReference type="SAM" id="Phobius"/>
    </source>
</evidence>
<reference evidence="2 3" key="1">
    <citation type="submission" date="2012-04" db="EMBL/GenBank/DDBJ databases">
        <authorList>
            <person name="Genoscope - CEA"/>
        </authorList>
    </citation>
    <scope>NUCLEOTIDE SEQUENCE [LARGE SCALE GENOMIC DNA]</scope>
    <source>
        <strain evidence="2 3">9809</strain>
    </source>
</reference>
<dbReference type="RefSeq" id="WP_002796560.1">
    <property type="nucleotide sequence ID" value="NZ_HE973753.1"/>
</dbReference>
<feature type="transmembrane region" description="Helical" evidence="1">
    <location>
        <begin position="131"/>
        <end position="151"/>
    </location>
</feature>
<keyword evidence="1" id="KW-1133">Transmembrane helix</keyword>
<evidence type="ECO:0000313" key="3">
    <source>
        <dbReference type="Proteomes" id="UP000004775"/>
    </source>
</evidence>
<keyword evidence="1" id="KW-0472">Membrane</keyword>